<dbReference type="PROSITE" id="PS51257">
    <property type="entry name" value="PROKAR_LIPOPROTEIN"/>
    <property type="match status" value="1"/>
</dbReference>
<sequence>MKSAVCLLLLAMASSCLAKCRVTYHFVGGEDSIPKDVWAAINKNEKAKEIFDYSDGIAMVMHIEEDNTSFFVVQVLDFYKDESIYLRMPEGLSNVEEMDTTAFEKYKHCLH</sequence>
<dbReference type="AlphaFoldDB" id="A0A0N4YD74"/>
<name>A0A0N4YD74_NIPBR</name>
<feature type="chain" id="PRO_5043125475" evidence="1">
    <location>
        <begin position="19"/>
        <end position="111"/>
    </location>
</feature>
<keyword evidence="1" id="KW-0732">Signal</keyword>
<keyword evidence="3" id="KW-1185">Reference proteome</keyword>
<evidence type="ECO:0000313" key="3">
    <source>
        <dbReference type="Proteomes" id="UP000271162"/>
    </source>
</evidence>
<accession>A0A0N4YD74</accession>
<feature type="signal peptide" evidence="1">
    <location>
        <begin position="1"/>
        <end position="18"/>
    </location>
</feature>
<evidence type="ECO:0000313" key="4">
    <source>
        <dbReference type="WBParaSite" id="NBR_0001455101-mRNA-1"/>
    </source>
</evidence>
<reference evidence="4" key="1">
    <citation type="submission" date="2017-02" db="UniProtKB">
        <authorList>
            <consortium name="WormBaseParasite"/>
        </authorList>
    </citation>
    <scope>IDENTIFICATION</scope>
</reference>
<dbReference type="WBParaSite" id="NBR_0001455101-mRNA-1">
    <property type="protein sequence ID" value="NBR_0001455101-mRNA-1"/>
    <property type="gene ID" value="NBR_0001455101"/>
</dbReference>
<gene>
    <name evidence="2" type="ORF">NBR_LOCUS14552</name>
</gene>
<dbReference type="Proteomes" id="UP000271162">
    <property type="component" value="Unassembled WGS sequence"/>
</dbReference>
<proteinExistence type="predicted"/>
<dbReference type="EMBL" id="UYSL01021403">
    <property type="protein sequence ID" value="VDL78141.1"/>
    <property type="molecule type" value="Genomic_DNA"/>
</dbReference>
<protein>
    <submittedName>
        <fullName evidence="4">Cystatin domain-containing protein</fullName>
    </submittedName>
</protein>
<reference evidence="2 3" key="2">
    <citation type="submission" date="2018-11" db="EMBL/GenBank/DDBJ databases">
        <authorList>
            <consortium name="Pathogen Informatics"/>
        </authorList>
    </citation>
    <scope>NUCLEOTIDE SEQUENCE [LARGE SCALE GENOMIC DNA]</scope>
</reference>
<evidence type="ECO:0000256" key="1">
    <source>
        <dbReference type="SAM" id="SignalP"/>
    </source>
</evidence>
<evidence type="ECO:0000313" key="2">
    <source>
        <dbReference type="EMBL" id="VDL78141.1"/>
    </source>
</evidence>
<organism evidence="4">
    <name type="scientific">Nippostrongylus brasiliensis</name>
    <name type="common">Rat hookworm</name>
    <dbReference type="NCBI Taxonomy" id="27835"/>
    <lineage>
        <taxon>Eukaryota</taxon>
        <taxon>Metazoa</taxon>
        <taxon>Ecdysozoa</taxon>
        <taxon>Nematoda</taxon>
        <taxon>Chromadorea</taxon>
        <taxon>Rhabditida</taxon>
        <taxon>Rhabditina</taxon>
        <taxon>Rhabditomorpha</taxon>
        <taxon>Strongyloidea</taxon>
        <taxon>Heligmosomidae</taxon>
        <taxon>Nippostrongylus</taxon>
    </lineage>
</organism>